<feature type="transmembrane region" description="Helical" evidence="1">
    <location>
        <begin position="77"/>
        <end position="99"/>
    </location>
</feature>
<keyword evidence="1" id="KW-1133">Transmembrane helix</keyword>
<gene>
    <name evidence="2" type="ORF">L248_2760</name>
</gene>
<accession>U4TKK4</accession>
<feature type="transmembrane region" description="Helical" evidence="1">
    <location>
        <begin position="41"/>
        <end position="65"/>
    </location>
</feature>
<dbReference type="EMBL" id="KI271587">
    <property type="protein sequence ID" value="ERL65361.1"/>
    <property type="molecule type" value="Genomic_DNA"/>
</dbReference>
<keyword evidence="3" id="KW-1185">Reference proteome</keyword>
<dbReference type="HOGENOM" id="CLU_110210_0_0_9"/>
<evidence type="ECO:0000313" key="3">
    <source>
        <dbReference type="Proteomes" id="UP000030647"/>
    </source>
</evidence>
<dbReference type="eggNOG" id="COG2364">
    <property type="taxonomic scope" value="Bacteria"/>
</dbReference>
<feature type="transmembrane region" description="Helical" evidence="1">
    <location>
        <begin position="138"/>
        <end position="159"/>
    </location>
</feature>
<proteinExistence type="predicted"/>
<organism evidence="2 3">
    <name type="scientific">Schleiferilactobacillus shenzhenensis LY-73</name>
    <dbReference type="NCBI Taxonomy" id="1231336"/>
    <lineage>
        <taxon>Bacteria</taxon>
        <taxon>Bacillati</taxon>
        <taxon>Bacillota</taxon>
        <taxon>Bacilli</taxon>
        <taxon>Lactobacillales</taxon>
        <taxon>Lactobacillaceae</taxon>
        <taxon>Schleiferilactobacillus</taxon>
    </lineage>
</organism>
<dbReference type="Pfam" id="PF19700">
    <property type="entry name" value="DUF6198"/>
    <property type="match status" value="1"/>
</dbReference>
<feature type="transmembrane region" description="Helical" evidence="1">
    <location>
        <begin position="211"/>
        <end position="230"/>
    </location>
</feature>
<protein>
    <recommendedName>
        <fullName evidence="4">Sugar specific permease</fullName>
    </recommendedName>
</protein>
<dbReference type="InterPro" id="IPR038750">
    <property type="entry name" value="YczE/YyaS-like"/>
</dbReference>
<evidence type="ECO:0008006" key="4">
    <source>
        <dbReference type="Google" id="ProtNLM"/>
    </source>
</evidence>
<reference evidence="3" key="1">
    <citation type="journal article" date="2013" name="Genome Announc.">
        <title>Whole-Genome Sequencing of Lactobacillus shenzhenensis Strain LY-73T.</title>
        <authorList>
            <person name="Lin Z."/>
            <person name="Liu Z."/>
            <person name="Yang R."/>
            <person name="Zou Y."/>
            <person name="Wan D."/>
            <person name="Chen J."/>
            <person name="Guo M."/>
            <person name="Zhao J."/>
            <person name="Fang C."/>
            <person name="Yang R."/>
            <person name="Liu F."/>
        </authorList>
    </citation>
    <scope>NUCLEOTIDE SEQUENCE [LARGE SCALE GENOMIC DNA]</scope>
    <source>
        <strain evidence="3">LY-73</strain>
    </source>
</reference>
<name>U4TKK4_9LACO</name>
<sequence>MFLYHLIYHLPVISSTEIIETERERKAAIIVNTLPERWTGLIVGLLLNAMGQGLCIVGAMGSGIWTAAAINLNAWQGWNIGIILFVSGILSALTNQFLIHRVDLPRFVAEVAYAFLYGYFVNIFTWLFTALGVGSWPVLARAFVSCFGVVTFGIAISLYQRANLIMHPNDDTSNILRFRYLHGNATASQLVDFIPPIIAIIITWAFSGKLLGINVATVFSMLFNGVIIAWSDTHIWPRLKHNFKIQPAGRK</sequence>
<keyword evidence="1" id="KW-0812">Transmembrane</keyword>
<dbReference type="Proteomes" id="UP000030647">
    <property type="component" value="Unassembled WGS sequence"/>
</dbReference>
<keyword evidence="1" id="KW-0472">Membrane</keyword>
<feature type="transmembrane region" description="Helical" evidence="1">
    <location>
        <begin position="111"/>
        <end position="132"/>
    </location>
</feature>
<evidence type="ECO:0000256" key="1">
    <source>
        <dbReference type="SAM" id="Phobius"/>
    </source>
</evidence>
<dbReference type="AlphaFoldDB" id="U4TKK4"/>
<dbReference type="STRING" id="1231336.L248_2760"/>
<feature type="transmembrane region" description="Helical" evidence="1">
    <location>
        <begin position="180"/>
        <end position="205"/>
    </location>
</feature>
<evidence type="ECO:0000313" key="2">
    <source>
        <dbReference type="EMBL" id="ERL65361.1"/>
    </source>
</evidence>